<name>A0ABQ9YAY7_9EUKA</name>
<gene>
    <name evidence="1" type="ORF">BLNAU_4245</name>
</gene>
<keyword evidence="2" id="KW-1185">Reference proteome</keyword>
<dbReference type="Proteomes" id="UP001281761">
    <property type="component" value="Unassembled WGS sequence"/>
</dbReference>
<comment type="caution">
    <text evidence="1">The sequence shown here is derived from an EMBL/GenBank/DDBJ whole genome shotgun (WGS) entry which is preliminary data.</text>
</comment>
<dbReference type="EMBL" id="JARBJD010000020">
    <property type="protein sequence ID" value="KAK2960848.1"/>
    <property type="molecule type" value="Genomic_DNA"/>
</dbReference>
<protein>
    <submittedName>
        <fullName evidence="1">Uncharacterized protein</fullName>
    </submittedName>
</protein>
<proteinExistence type="predicted"/>
<evidence type="ECO:0000313" key="2">
    <source>
        <dbReference type="Proteomes" id="UP001281761"/>
    </source>
</evidence>
<accession>A0ABQ9YAY7</accession>
<reference evidence="1 2" key="1">
    <citation type="journal article" date="2022" name="bioRxiv">
        <title>Genomics of Preaxostyla Flagellates Illuminates Evolutionary Transitions and the Path Towards Mitochondrial Loss.</title>
        <authorList>
            <person name="Novak L.V.F."/>
            <person name="Treitli S.C."/>
            <person name="Pyrih J."/>
            <person name="Halakuc P."/>
            <person name="Pipaliya S.V."/>
            <person name="Vacek V."/>
            <person name="Brzon O."/>
            <person name="Soukal P."/>
            <person name="Eme L."/>
            <person name="Dacks J.B."/>
            <person name="Karnkowska A."/>
            <person name="Elias M."/>
            <person name="Hampl V."/>
        </authorList>
    </citation>
    <scope>NUCLEOTIDE SEQUENCE [LARGE SCALE GENOMIC DNA]</scope>
    <source>
        <strain evidence="1">NAU3</strain>
        <tissue evidence="1">Gut</tissue>
    </source>
</reference>
<evidence type="ECO:0000313" key="1">
    <source>
        <dbReference type="EMBL" id="KAK2960848.1"/>
    </source>
</evidence>
<sequence>MGWKSTRLKSGENVLDRHPFDEALEKKAVSLLEQIRPLHIELDRFIRAITQRPAGANQLIHPVLPPHAVPNGLIPDLPPPAVADQVILDLVPSSPDEALTEFIASIAVLLSFSNQGIITATISMLTGCTDSCSQSFVLKLIRAGLIPHIVASLNPQSLSFADSKFIHMNLILTINCSVRQSILSITNSLGIEDPIEAQAVHDTILQQVLVPSEDYIRHICVNRHSMIEADQSYELLILLNGIVRICPYNPQTIDFVLTMPLLQAITSALTFCYNDESRRVFLCRTETSQREWSRQSRNVRQSAQIVLRCLRTEGFDDWCEQILGNEGDATWRRNLTNHMNNVSVSPGINLPERE</sequence>
<organism evidence="1 2">
    <name type="scientific">Blattamonas nauphoetae</name>
    <dbReference type="NCBI Taxonomy" id="2049346"/>
    <lineage>
        <taxon>Eukaryota</taxon>
        <taxon>Metamonada</taxon>
        <taxon>Preaxostyla</taxon>
        <taxon>Oxymonadida</taxon>
        <taxon>Blattamonas</taxon>
    </lineage>
</organism>